<feature type="chain" id="PRO_5047438771" description="G-protein coupled receptors family 3 profile domain-containing protein" evidence="10">
    <location>
        <begin position="20"/>
        <end position="780"/>
    </location>
</feature>
<dbReference type="InterPro" id="IPR001828">
    <property type="entry name" value="ANF_lig-bd_rcpt"/>
</dbReference>
<dbReference type="PROSITE" id="PS50259">
    <property type="entry name" value="G_PROTEIN_RECEP_F3_4"/>
    <property type="match status" value="1"/>
</dbReference>
<dbReference type="InterPro" id="IPR028082">
    <property type="entry name" value="Peripla_BP_I"/>
</dbReference>
<dbReference type="Pfam" id="PF01094">
    <property type="entry name" value="ANF_receptor"/>
    <property type="match status" value="1"/>
</dbReference>
<feature type="domain" description="G-protein coupled receptors family 3 profile" evidence="11">
    <location>
        <begin position="457"/>
        <end position="740"/>
    </location>
</feature>
<sequence length="780" mass="88923">MKLLKPLLVLLLWITQSSQKIPVYIGGFFPLSPNKASVPGQALLAAAELALDHVNKSDVLQDYELNMIVKDSKCDPAYTANMFMDLLSEEPNSLMAFGAACSDVTEILAEMSAYRKLAQISYASRSLALSNRNRFPTLFRALPSESARNLARVAWIKHFGWERIATMFEKTRSDLASQSNSQVIRELKKINRTVLLSEEVTGNQQIDLQLKTLERNDARIIVGTFYEAQARHVFCQAYKSNLYGVRYVWILIGTYTHNWWSVPDPTLTCTKEEMKKAVAYTFIFNNQIFVTEEEKEKENKTLSGLTTRQFYEQYKERLKKLNLSRVPNITAYTYDAVWTVAVSLNKSIPVLKSIGLELQDFYRNKTEMTKLFVQTIQDIHFLGVTGEVAFFDDGDRYDGMVEILQQHPDGRAVKVGCYDARVKKLQLFGQGNVWPDGRIPLDKTITVTEYVKISMWLIILTSCLSTLGIALAIFLLGFNLRYRKKKYIKLSSPNLNNVILLGGIMMYSTVFIYGLDGRLSPLSYNYVCRARFCLLSLGFTVGFGAMFSKTWRVHQIFTNIKKVRKVVRDFDLFRLLGALVFVDALLLVIWMTLHPPSRNVIIQTEGTRSVSEDRDYRTILYREECYGPHFTVWIIVFYTFHSLLLIFGLFLAIGTRKVSIPALNDSRFIGISVYNVVLLCAIGVPVSFFANSHPTISFCLICAVILFCTTLTLGILFIPKVYKIYKNPDENPLRRGLNSTACGSSNRQFLHVPSFDALRNSAQVEEENQQLREEVETVRV</sequence>
<evidence type="ECO:0000256" key="6">
    <source>
        <dbReference type="ARBA" id="ARBA00023170"/>
    </source>
</evidence>
<name>A0ABN8MBR0_9CNID</name>
<evidence type="ECO:0000313" key="12">
    <source>
        <dbReference type="EMBL" id="CAH3025235.1"/>
    </source>
</evidence>
<reference evidence="12 13" key="1">
    <citation type="submission" date="2022-05" db="EMBL/GenBank/DDBJ databases">
        <authorList>
            <consortium name="Genoscope - CEA"/>
            <person name="William W."/>
        </authorList>
    </citation>
    <scope>NUCLEOTIDE SEQUENCE [LARGE SCALE GENOMIC DNA]</scope>
</reference>
<protein>
    <recommendedName>
        <fullName evidence="11">G-protein coupled receptors family 3 profile domain-containing protein</fullName>
    </recommendedName>
</protein>
<feature type="transmembrane region" description="Helical" evidence="9">
    <location>
        <begin position="695"/>
        <end position="718"/>
    </location>
</feature>
<keyword evidence="8" id="KW-0807">Transducer</keyword>
<gene>
    <name evidence="12" type="ORF">PEVE_00025473</name>
</gene>
<evidence type="ECO:0000256" key="9">
    <source>
        <dbReference type="SAM" id="Phobius"/>
    </source>
</evidence>
<feature type="signal peptide" evidence="10">
    <location>
        <begin position="1"/>
        <end position="19"/>
    </location>
</feature>
<evidence type="ECO:0000313" key="13">
    <source>
        <dbReference type="Proteomes" id="UP001159427"/>
    </source>
</evidence>
<evidence type="ECO:0000256" key="2">
    <source>
        <dbReference type="ARBA" id="ARBA00022692"/>
    </source>
</evidence>
<dbReference type="InterPro" id="IPR002455">
    <property type="entry name" value="GPCR3_GABA-B"/>
</dbReference>
<keyword evidence="6" id="KW-0675">Receptor</keyword>
<keyword evidence="2 9" id="KW-0812">Transmembrane</keyword>
<evidence type="ECO:0000256" key="10">
    <source>
        <dbReference type="SAM" id="SignalP"/>
    </source>
</evidence>
<feature type="transmembrane region" description="Helical" evidence="9">
    <location>
        <begin position="534"/>
        <end position="551"/>
    </location>
</feature>
<dbReference type="Gene3D" id="3.40.50.2300">
    <property type="match status" value="2"/>
</dbReference>
<evidence type="ECO:0000256" key="1">
    <source>
        <dbReference type="ARBA" id="ARBA00004141"/>
    </source>
</evidence>
<accession>A0ABN8MBR0</accession>
<proteinExistence type="predicted"/>
<keyword evidence="10" id="KW-0732">Signal</keyword>
<keyword evidence="7" id="KW-0325">Glycoprotein</keyword>
<feature type="transmembrane region" description="Helical" evidence="9">
    <location>
        <begin position="666"/>
        <end position="689"/>
    </location>
</feature>
<organism evidence="12 13">
    <name type="scientific">Porites evermanni</name>
    <dbReference type="NCBI Taxonomy" id="104178"/>
    <lineage>
        <taxon>Eukaryota</taxon>
        <taxon>Metazoa</taxon>
        <taxon>Cnidaria</taxon>
        <taxon>Anthozoa</taxon>
        <taxon>Hexacorallia</taxon>
        <taxon>Scleractinia</taxon>
        <taxon>Fungiina</taxon>
        <taxon>Poritidae</taxon>
        <taxon>Porites</taxon>
    </lineage>
</organism>
<dbReference type="CDD" id="cd15047">
    <property type="entry name" value="7tmC_GABA-B-like"/>
    <property type="match status" value="1"/>
</dbReference>
<keyword evidence="5 9" id="KW-0472">Membrane</keyword>
<feature type="transmembrane region" description="Helical" evidence="9">
    <location>
        <begin position="572"/>
        <end position="593"/>
    </location>
</feature>
<evidence type="ECO:0000256" key="3">
    <source>
        <dbReference type="ARBA" id="ARBA00022989"/>
    </source>
</evidence>
<evidence type="ECO:0000256" key="8">
    <source>
        <dbReference type="ARBA" id="ARBA00023224"/>
    </source>
</evidence>
<feature type="transmembrane region" description="Helical" evidence="9">
    <location>
        <begin position="497"/>
        <end position="514"/>
    </location>
</feature>
<keyword evidence="13" id="KW-1185">Reference proteome</keyword>
<evidence type="ECO:0000259" key="11">
    <source>
        <dbReference type="PROSITE" id="PS50259"/>
    </source>
</evidence>
<dbReference type="SUPFAM" id="SSF53822">
    <property type="entry name" value="Periplasmic binding protein-like I"/>
    <property type="match status" value="1"/>
</dbReference>
<dbReference type="EMBL" id="CALNXI010000343">
    <property type="protein sequence ID" value="CAH3025235.1"/>
    <property type="molecule type" value="Genomic_DNA"/>
</dbReference>
<dbReference type="InterPro" id="IPR017978">
    <property type="entry name" value="GPCR_3_C"/>
</dbReference>
<dbReference type="PANTHER" id="PTHR10519:SF20">
    <property type="entry name" value="G-PROTEIN COUPLED RECEPTOR 156-RELATED"/>
    <property type="match status" value="1"/>
</dbReference>
<comment type="subcellular location">
    <subcellularLocation>
        <location evidence="1">Membrane</location>
        <topology evidence="1">Multi-pass membrane protein</topology>
    </subcellularLocation>
</comment>
<dbReference type="PRINTS" id="PR01177">
    <property type="entry name" value="GABAB1RECPTR"/>
</dbReference>
<evidence type="ECO:0000256" key="4">
    <source>
        <dbReference type="ARBA" id="ARBA00023040"/>
    </source>
</evidence>
<feature type="transmembrane region" description="Helical" evidence="9">
    <location>
        <begin position="453"/>
        <end position="476"/>
    </location>
</feature>
<dbReference type="PRINTS" id="PR01176">
    <property type="entry name" value="GABABRECEPTR"/>
</dbReference>
<keyword evidence="3 9" id="KW-1133">Transmembrane helix</keyword>
<feature type="transmembrane region" description="Helical" evidence="9">
    <location>
        <begin position="630"/>
        <end position="654"/>
    </location>
</feature>
<keyword evidence="4" id="KW-0297">G-protein coupled receptor</keyword>
<comment type="caution">
    <text evidence="12">The sequence shown here is derived from an EMBL/GenBank/DDBJ whole genome shotgun (WGS) entry which is preliminary data.</text>
</comment>
<dbReference type="Pfam" id="PF00003">
    <property type="entry name" value="7tm_3"/>
    <property type="match status" value="1"/>
</dbReference>
<dbReference type="CDD" id="cd06366">
    <property type="entry name" value="PBP1_GABAb_receptor"/>
    <property type="match status" value="1"/>
</dbReference>
<evidence type="ECO:0000256" key="5">
    <source>
        <dbReference type="ARBA" id="ARBA00023136"/>
    </source>
</evidence>
<dbReference type="Proteomes" id="UP001159427">
    <property type="component" value="Unassembled WGS sequence"/>
</dbReference>
<dbReference type="PANTHER" id="PTHR10519">
    <property type="entry name" value="GABA-B RECEPTOR"/>
    <property type="match status" value="1"/>
</dbReference>
<evidence type="ECO:0000256" key="7">
    <source>
        <dbReference type="ARBA" id="ARBA00023180"/>
    </source>
</evidence>